<dbReference type="PANTHER" id="PTHR43792">
    <property type="entry name" value="GNAT FAMILY, PUTATIVE (AFU_ORTHOLOGUE AFUA_3G00765)-RELATED-RELATED"/>
    <property type="match status" value="1"/>
</dbReference>
<dbReference type="RefSeq" id="WP_147202987.1">
    <property type="nucleotide sequence ID" value="NZ_BJYT01000004.1"/>
</dbReference>
<dbReference type="Gene3D" id="3.40.630.30">
    <property type="match status" value="1"/>
</dbReference>
<keyword evidence="2" id="KW-0808">Transferase</keyword>
<protein>
    <submittedName>
        <fullName evidence="2">Alanine acetyltransferase</fullName>
    </submittedName>
</protein>
<gene>
    <name evidence="2" type="ORF">SAE01_14260</name>
</gene>
<dbReference type="SUPFAM" id="SSF55729">
    <property type="entry name" value="Acyl-CoA N-acyltransferases (Nat)"/>
    <property type="match status" value="1"/>
</dbReference>
<dbReference type="Proteomes" id="UP000321513">
    <property type="component" value="Unassembled WGS sequence"/>
</dbReference>
<dbReference type="InterPro" id="IPR000182">
    <property type="entry name" value="GNAT_dom"/>
</dbReference>
<comment type="caution">
    <text evidence="2">The sequence shown here is derived from an EMBL/GenBank/DDBJ whole genome shotgun (WGS) entry which is preliminary data.</text>
</comment>
<accession>A0A512BAE3</accession>
<name>A0A512BAE3_9BACT</name>
<proteinExistence type="predicted"/>
<dbReference type="Pfam" id="PF13302">
    <property type="entry name" value="Acetyltransf_3"/>
    <property type="match status" value="1"/>
</dbReference>
<dbReference type="CDD" id="cd04301">
    <property type="entry name" value="NAT_SF"/>
    <property type="match status" value="1"/>
</dbReference>
<evidence type="ECO:0000259" key="1">
    <source>
        <dbReference type="PROSITE" id="PS51186"/>
    </source>
</evidence>
<dbReference type="AlphaFoldDB" id="A0A512BAE3"/>
<dbReference type="OrthoDB" id="9811523at2"/>
<organism evidence="2 3">
    <name type="scientific">Segetibacter aerophilus</name>
    <dbReference type="NCBI Taxonomy" id="670293"/>
    <lineage>
        <taxon>Bacteria</taxon>
        <taxon>Pseudomonadati</taxon>
        <taxon>Bacteroidota</taxon>
        <taxon>Chitinophagia</taxon>
        <taxon>Chitinophagales</taxon>
        <taxon>Chitinophagaceae</taxon>
        <taxon>Segetibacter</taxon>
    </lineage>
</organism>
<dbReference type="InterPro" id="IPR051531">
    <property type="entry name" value="N-acetyltransferase"/>
</dbReference>
<dbReference type="GO" id="GO:0016747">
    <property type="term" value="F:acyltransferase activity, transferring groups other than amino-acyl groups"/>
    <property type="evidence" value="ECO:0007669"/>
    <property type="project" value="InterPro"/>
</dbReference>
<feature type="domain" description="N-acetyltransferase" evidence="1">
    <location>
        <begin position="17"/>
        <end position="173"/>
    </location>
</feature>
<evidence type="ECO:0000313" key="3">
    <source>
        <dbReference type="Proteomes" id="UP000321513"/>
    </source>
</evidence>
<evidence type="ECO:0000313" key="2">
    <source>
        <dbReference type="EMBL" id="GEO08930.1"/>
    </source>
</evidence>
<dbReference type="PROSITE" id="PS51186">
    <property type="entry name" value="GNAT"/>
    <property type="match status" value="1"/>
</dbReference>
<keyword evidence="3" id="KW-1185">Reference proteome</keyword>
<sequence length="187" mass="21325">MEPTIFTTFPTLTTDRLILRALSIADEKEIFALRSNEQVNKYLDREPCKSLEDARGFIQKITEAVVKNDAKYWAITMKNSDKLIGTICYFNEQPTDRKAEIGFELMPAFHSKGIMQEALAKVIQFGFQTLQLTAIEAFTHKLNEPSIRLLKKFNFKEQVAPMSPSEEELIFLKLSALDAQDLLSNVS</sequence>
<reference evidence="2 3" key="1">
    <citation type="submission" date="2019-07" db="EMBL/GenBank/DDBJ databases">
        <title>Whole genome shotgun sequence of Segetibacter aerophilus NBRC 106135.</title>
        <authorList>
            <person name="Hosoyama A."/>
            <person name="Uohara A."/>
            <person name="Ohji S."/>
            <person name="Ichikawa N."/>
        </authorList>
    </citation>
    <scope>NUCLEOTIDE SEQUENCE [LARGE SCALE GENOMIC DNA]</scope>
    <source>
        <strain evidence="2 3">NBRC 106135</strain>
    </source>
</reference>
<dbReference type="EMBL" id="BJYT01000004">
    <property type="protein sequence ID" value="GEO08930.1"/>
    <property type="molecule type" value="Genomic_DNA"/>
</dbReference>
<dbReference type="InterPro" id="IPR016181">
    <property type="entry name" value="Acyl_CoA_acyltransferase"/>
</dbReference>